<evidence type="ECO:0000313" key="2">
    <source>
        <dbReference type="EMBL" id="TWU39640.1"/>
    </source>
</evidence>
<dbReference type="EMBL" id="SJPV01000003">
    <property type="protein sequence ID" value="TWU39640.1"/>
    <property type="molecule type" value="Genomic_DNA"/>
</dbReference>
<accession>A0A5C6DSD9</accession>
<feature type="chain" id="PRO_5022701912" evidence="1">
    <location>
        <begin position="24"/>
        <end position="107"/>
    </location>
</feature>
<gene>
    <name evidence="2" type="ORF">Poly41_24960</name>
</gene>
<organism evidence="2 3">
    <name type="scientific">Novipirellula artificiosorum</name>
    <dbReference type="NCBI Taxonomy" id="2528016"/>
    <lineage>
        <taxon>Bacteria</taxon>
        <taxon>Pseudomonadati</taxon>
        <taxon>Planctomycetota</taxon>
        <taxon>Planctomycetia</taxon>
        <taxon>Pirellulales</taxon>
        <taxon>Pirellulaceae</taxon>
        <taxon>Novipirellula</taxon>
    </lineage>
</organism>
<dbReference type="OrthoDB" id="290569at2"/>
<comment type="caution">
    <text evidence="2">The sequence shown here is derived from an EMBL/GenBank/DDBJ whole genome shotgun (WGS) entry which is preliminary data.</text>
</comment>
<reference evidence="2 3" key="1">
    <citation type="submission" date="2019-02" db="EMBL/GenBank/DDBJ databases">
        <title>Deep-cultivation of Planctomycetes and their phenomic and genomic characterization uncovers novel biology.</title>
        <authorList>
            <person name="Wiegand S."/>
            <person name="Jogler M."/>
            <person name="Boedeker C."/>
            <person name="Pinto D."/>
            <person name="Vollmers J."/>
            <person name="Rivas-Marin E."/>
            <person name="Kohn T."/>
            <person name="Peeters S.H."/>
            <person name="Heuer A."/>
            <person name="Rast P."/>
            <person name="Oberbeckmann S."/>
            <person name="Bunk B."/>
            <person name="Jeske O."/>
            <person name="Meyerdierks A."/>
            <person name="Storesund J.E."/>
            <person name="Kallscheuer N."/>
            <person name="Luecker S."/>
            <person name="Lage O.M."/>
            <person name="Pohl T."/>
            <person name="Merkel B.J."/>
            <person name="Hornburger P."/>
            <person name="Mueller R.-W."/>
            <person name="Bruemmer F."/>
            <person name="Labrenz M."/>
            <person name="Spormann A.M."/>
            <person name="Op Den Camp H."/>
            <person name="Overmann J."/>
            <person name="Amann R."/>
            <person name="Jetten M.S.M."/>
            <person name="Mascher T."/>
            <person name="Medema M.H."/>
            <person name="Devos D.P."/>
            <person name="Kaster A.-K."/>
            <person name="Ovreas L."/>
            <person name="Rohde M."/>
            <person name="Galperin M.Y."/>
            <person name="Jogler C."/>
        </authorList>
    </citation>
    <scope>NUCLEOTIDE SEQUENCE [LARGE SCALE GENOMIC DNA]</scope>
    <source>
        <strain evidence="2 3">Poly41</strain>
    </source>
</reference>
<feature type="signal peptide" evidence="1">
    <location>
        <begin position="1"/>
        <end position="23"/>
    </location>
</feature>
<name>A0A5C6DSD9_9BACT</name>
<dbReference type="AlphaFoldDB" id="A0A5C6DSD9"/>
<sequence precursor="true">MFRVLLFSAIVALSPALAPAVSAADEVVRYQLTEWKAKHIHDEKKADTIAKTLKKLGCELKREEHSGHIDVKYRCPKWHELKLDTHDEAHKWETWLKEYGFKTEHQH</sequence>
<evidence type="ECO:0000256" key="1">
    <source>
        <dbReference type="SAM" id="SignalP"/>
    </source>
</evidence>
<keyword evidence="3" id="KW-1185">Reference proteome</keyword>
<protein>
    <submittedName>
        <fullName evidence="2">Uncharacterized protein</fullName>
    </submittedName>
</protein>
<dbReference type="RefSeq" id="WP_146526349.1">
    <property type="nucleotide sequence ID" value="NZ_SJPV01000003.1"/>
</dbReference>
<keyword evidence="1" id="KW-0732">Signal</keyword>
<evidence type="ECO:0000313" key="3">
    <source>
        <dbReference type="Proteomes" id="UP000319143"/>
    </source>
</evidence>
<proteinExistence type="predicted"/>
<dbReference type="Proteomes" id="UP000319143">
    <property type="component" value="Unassembled WGS sequence"/>
</dbReference>